<keyword evidence="19" id="KW-0624">Polysaccharide degradation</keyword>
<keyword evidence="10 24" id="KW-0732">Signal</keyword>
<dbReference type="InterPro" id="IPR050248">
    <property type="entry name" value="Polysacc_deacetylase_ArnD"/>
</dbReference>
<dbReference type="GO" id="GO:0000272">
    <property type="term" value="P:polysaccharide catabolic process"/>
    <property type="evidence" value="ECO:0007669"/>
    <property type="project" value="UniProtKB-KW"/>
</dbReference>
<keyword evidence="17" id="KW-0449">Lipoprotein</keyword>
<dbReference type="FunFam" id="3.20.20.370:FF:000004">
    <property type="entry name" value="Related to Chitin deacetylase"/>
    <property type="match status" value="1"/>
</dbReference>
<evidence type="ECO:0000256" key="15">
    <source>
        <dbReference type="ARBA" id="ARBA00023277"/>
    </source>
</evidence>
<evidence type="ECO:0000313" key="26">
    <source>
        <dbReference type="EMBL" id="KAJ7754584.1"/>
    </source>
</evidence>
<keyword evidence="12" id="KW-0146">Chitin degradation</keyword>
<keyword evidence="16" id="KW-0170">Cobalt</keyword>
<gene>
    <name evidence="26" type="ORF">B0H16DRAFT_1886681</name>
</gene>
<evidence type="ECO:0000256" key="24">
    <source>
        <dbReference type="SAM" id="SignalP"/>
    </source>
</evidence>
<keyword evidence="8" id="KW-0336">GPI-anchor</keyword>
<keyword evidence="18" id="KW-0961">Cell wall biogenesis/degradation</keyword>
<comment type="catalytic activity">
    <reaction evidence="21">
        <text>[(1-&gt;4)-N-acetyl-beta-D-glucosaminyl](n) + n H2O = chitosan + n acetate</text>
        <dbReference type="Rhea" id="RHEA:10464"/>
        <dbReference type="Rhea" id="RHEA-COMP:9593"/>
        <dbReference type="Rhea" id="RHEA-COMP:9597"/>
        <dbReference type="ChEBI" id="CHEBI:15377"/>
        <dbReference type="ChEBI" id="CHEBI:17029"/>
        <dbReference type="ChEBI" id="CHEBI:30089"/>
        <dbReference type="ChEBI" id="CHEBI:57704"/>
        <dbReference type="EC" id="3.5.1.41"/>
    </reaction>
    <physiologicalReaction direction="left-to-right" evidence="21">
        <dbReference type="Rhea" id="RHEA:10465"/>
    </physiologicalReaction>
</comment>
<evidence type="ECO:0000259" key="25">
    <source>
        <dbReference type="PROSITE" id="PS51677"/>
    </source>
</evidence>
<organism evidence="26 27">
    <name type="scientific">Mycena metata</name>
    <dbReference type="NCBI Taxonomy" id="1033252"/>
    <lineage>
        <taxon>Eukaryota</taxon>
        <taxon>Fungi</taxon>
        <taxon>Dikarya</taxon>
        <taxon>Basidiomycota</taxon>
        <taxon>Agaricomycotina</taxon>
        <taxon>Agaricomycetes</taxon>
        <taxon>Agaricomycetidae</taxon>
        <taxon>Agaricales</taxon>
        <taxon>Marasmiineae</taxon>
        <taxon>Mycenaceae</taxon>
        <taxon>Mycena</taxon>
    </lineage>
</organism>
<dbReference type="GO" id="GO:0004099">
    <property type="term" value="F:chitin deacetylase activity"/>
    <property type="evidence" value="ECO:0007669"/>
    <property type="project" value="UniProtKB-EC"/>
</dbReference>
<accession>A0AAD7NC68</accession>
<dbReference type="EMBL" id="JARKIB010000052">
    <property type="protein sequence ID" value="KAJ7754584.1"/>
    <property type="molecule type" value="Genomic_DNA"/>
</dbReference>
<keyword evidence="5" id="KW-1003">Cell membrane</keyword>
<dbReference type="Pfam" id="PF01522">
    <property type="entry name" value="Polysacc_deac_1"/>
    <property type="match status" value="1"/>
</dbReference>
<protein>
    <recommendedName>
        <fullName evidence="20">chitin deacetylase</fullName>
        <ecNumber evidence="20">3.5.1.41</ecNumber>
    </recommendedName>
</protein>
<comment type="subcellular location">
    <subcellularLocation>
        <location evidence="3">Cell membrane</location>
        <topology evidence="3">Lipid-anchor</topology>
        <topology evidence="3">GPI-anchor</topology>
    </subcellularLocation>
    <subcellularLocation>
        <location evidence="2">Secreted</location>
        <location evidence="2">Cell wall</location>
    </subcellularLocation>
</comment>
<evidence type="ECO:0000256" key="17">
    <source>
        <dbReference type="ARBA" id="ARBA00023288"/>
    </source>
</evidence>
<dbReference type="EC" id="3.5.1.41" evidence="20"/>
<evidence type="ECO:0000256" key="10">
    <source>
        <dbReference type="ARBA" id="ARBA00022729"/>
    </source>
</evidence>
<evidence type="ECO:0000256" key="12">
    <source>
        <dbReference type="ARBA" id="ARBA00023024"/>
    </source>
</evidence>
<proteinExistence type="inferred from homology"/>
<evidence type="ECO:0000256" key="11">
    <source>
        <dbReference type="ARBA" id="ARBA00022801"/>
    </source>
</evidence>
<evidence type="ECO:0000256" key="3">
    <source>
        <dbReference type="ARBA" id="ARBA00004609"/>
    </source>
</evidence>
<dbReference type="CDD" id="cd10952">
    <property type="entry name" value="CE4_MrCDA_like"/>
    <property type="match status" value="1"/>
</dbReference>
<sequence>MHARAFVTVAALLLGVLAEQTEQGQAALTNDTAQCAPYSISLVADAQASYPTIGSPILSIPTTDTVALAKFNAITGIPNIAPKGVNGILSADTLNNYPTTDPDCWWTSSGCLTPKASGLAADTASVPEPRTLGYGFDDGPFCSHNEFYNYLSAQNQKATMFYIGSNVMWFPLQAQRAVVDGHEICVHTWSHHNMTAFTNEGAFAELYYTMQAIKLVTGVTPQCWRPPMGDVDDRIRYIASKLNLETILWKYDSFDWKVASGQATPAQVQANYDSLISDAGAGTFDTVGAIMLTHELTNYTMQTAVDNYPKLAAAFDHLVPIAVAQNKTQPYVETNVTFPSFAAYIASRSSTGGNSTSSSGTNSSSSTGSSSSSAGSSSSSGSGSSQSGTASGSSNAGVSFRLSYAHSAIIVVTTVAGAVLVLYY</sequence>
<feature type="chain" id="PRO_5041947214" description="chitin deacetylase" evidence="24">
    <location>
        <begin position="19"/>
        <end position="424"/>
    </location>
</feature>
<keyword evidence="23" id="KW-0812">Transmembrane</keyword>
<dbReference type="PROSITE" id="PS51677">
    <property type="entry name" value="NODB"/>
    <property type="match status" value="1"/>
</dbReference>
<evidence type="ECO:0000256" key="9">
    <source>
        <dbReference type="ARBA" id="ARBA00022723"/>
    </source>
</evidence>
<dbReference type="Proteomes" id="UP001215598">
    <property type="component" value="Unassembled WGS sequence"/>
</dbReference>
<evidence type="ECO:0000256" key="14">
    <source>
        <dbReference type="ARBA" id="ARBA00023180"/>
    </source>
</evidence>
<dbReference type="GO" id="GO:0009272">
    <property type="term" value="P:fungal-type cell wall biogenesis"/>
    <property type="evidence" value="ECO:0007669"/>
    <property type="project" value="UniProtKB-ARBA"/>
</dbReference>
<dbReference type="PANTHER" id="PTHR10587:SF98">
    <property type="entry name" value="CHITIN DEACETYLASE"/>
    <property type="match status" value="1"/>
</dbReference>
<evidence type="ECO:0000256" key="16">
    <source>
        <dbReference type="ARBA" id="ARBA00023285"/>
    </source>
</evidence>
<keyword evidence="6" id="KW-0134">Cell wall</keyword>
<comment type="caution">
    <text evidence="26">The sequence shown here is derived from an EMBL/GenBank/DDBJ whole genome shotgun (WGS) entry which is preliminary data.</text>
</comment>
<dbReference type="GO" id="GO:0005886">
    <property type="term" value="C:plasma membrane"/>
    <property type="evidence" value="ECO:0007669"/>
    <property type="project" value="UniProtKB-SubCell"/>
</dbReference>
<evidence type="ECO:0000256" key="7">
    <source>
        <dbReference type="ARBA" id="ARBA00022525"/>
    </source>
</evidence>
<keyword evidence="15" id="KW-0119">Carbohydrate metabolism</keyword>
<evidence type="ECO:0000256" key="20">
    <source>
        <dbReference type="ARBA" id="ARBA00024056"/>
    </source>
</evidence>
<evidence type="ECO:0000256" key="6">
    <source>
        <dbReference type="ARBA" id="ARBA00022512"/>
    </source>
</evidence>
<comment type="cofactor">
    <cofactor evidence="1">
        <name>Co(2+)</name>
        <dbReference type="ChEBI" id="CHEBI:48828"/>
    </cofactor>
</comment>
<evidence type="ECO:0000256" key="1">
    <source>
        <dbReference type="ARBA" id="ARBA00001941"/>
    </source>
</evidence>
<evidence type="ECO:0000256" key="5">
    <source>
        <dbReference type="ARBA" id="ARBA00022475"/>
    </source>
</evidence>
<dbReference type="GO" id="GO:0006032">
    <property type="term" value="P:chitin catabolic process"/>
    <property type="evidence" value="ECO:0007669"/>
    <property type="project" value="UniProtKB-KW"/>
</dbReference>
<dbReference type="Gene3D" id="3.20.20.370">
    <property type="entry name" value="Glycoside hydrolase/deacetylase"/>
    <property type="match status" value="1"/>
</dbReference>
<dbReference type="GO" id="GO:0098552">
    <property type="term" value="C:side of membrane"/>
    <property type="evidence" value="ECO:0007669"/>
    <property type="project" value="UniProtKB-KW"/>
</dbReference>
<keyword evidence="11" id="KW-0378">Hydrolase</keyword>
<keyword evidence="7" id="KW-0964">Secreted</keyword>
<dbReference type="SUPFAM" id="SSF88713">
    <property type="entry name" value="Glycoside hydrolase/deacetylase"/>
    <property type="match status" value="1"/>
</dbReference>
<dbReference type="PANTHER" id="PTHR10587">
    <property type="entry name" value="GLYCOSYL TRANSFERASE-RELATED"/>
    <property type="match status" value="1"/>
</dbReference>
<name>A0AAD7NC68_9AGAR</name>
<dbReference type="InterPro" id="IPR011330">
    <property type="entry name" value="Glyco_hydro/deAcase_b/a-brl"/>
</dbReference>
<dbReference type="GO" id="GO:0071555">
    <property type="term" value="P:cell wall organization"/>
    <property type="evidence" value="ECO:0007669"/>
    <property type="project" value="UniProtKB-KW"/>
</dbReference>
<evidence type="ECO:0000256" key="8">
    <source>
        <dbReference type="ARBA" id="ARBA00022622"/>
    </source>
</evidence>
<dbReference type="GO" id="GO:0046872">
    <property type="term" value="F:metal ion binding"/>
    <property type="evidence" value="ECO:0007669"/>
    <property type="project" value="UniProtKB-KW"/>
</dbReference>
<keyword evidence="9" id="KW-0479">Metal-binding</keyword>
<keyword evidence="27" id="KW-1185">Reference proteome</keyword>
<evidence type="ECO:0000256" key="13">
    <source>
        <dbReference type="ARBA" id="ARBA00023136"/>
    </source>
</evidence>
<evidence type="ECO:0000256" key="21">
    <source>
        <dbReference type="ARBA" id="ARBA00048494"/>
    </source>
</evidence>
<keyword evidence="13 23" id="KW-0472">Membrane</keyword>
<keyword evidence="23" id="KW-1133">Transmembrane helix</keyword>
<comment type="similarity">
    <text evidence="4">Belongs to the polysaccharide deacetylase family.</text>
</comment>
<feature type="domain" description="NodB homology" evidence="25">
    <location>
        <begin position="130"/>
        <end position="330"/>
    </location>
</feature>
<feature type="signal peptide" evidence="24">
    <location>
        <begin position="1"/>
        <end position="18"/>
    </location>
</feature>
<feature type="region of interest" description="Disordered" evidence="22">
    <location>
        <begin position="350"/>
        <end position="390"/>
    </location>
</feature>
<evidence type="ECO:0000256" key="23">
    <source>
        <dbReference type="SAM" id="Phobius"/>
    </source>
</evidence>
<evidence type="ECO:0000256" key="18">
    <source>
        <dbReference type="ARBA" id="ARBA00023316"/>
    </source>
</evidence>
<dbReference type="InterPro" id="IPR002509">
    <property type="entry name" value="NODB_dom"/>
</dbReference>
<keyword evidence="14" id="KW-0325">Glycoprotein</keyword>
<feature type="transmembrane region" description="Helical" evidence="23">
    <location>
        <begin position="404"/>
        <end position="423"/>
    </location>
</feature>
<evidence type="ECO:0000256" key="4">
    <source>
        <dbReference type="ARBA" id="ARBA00010973"/>
    </source>
</evidence>
<reference evidence="26" key="1">
    <citation type="submission" date="2023-03" db="EMBL/GenBank/DDBJ databases">
        <title>Massive genome expansion in bonnet fungi (Mycena s.s.) driven by repeated elements and novel gene families across ecological guilds.</title>
        <authorList>
            <consortium name="Lawrence Berkeley National Laboratory"/>
            <person name="Harder C.B."/>
            <person name="Miyauchi S."/>
            <person name="Viragh M."/>
            <person name="Kuo A."/>
            <person name="Thoen E."/>
            <person name="Andreopoulos B."/>
            <person name="Lu D."/>
            <person name="Skrede I."/>
            <person name="Drula E."/>
            <person name="Henrissat B."/>
            <person name="Morin E."/>
            <person name="Kohler A."/>
            <person name="Barry K."/>
            <person name="LaButti K."/>
            <person name="Morin E."/>
            <person name="Salamov A."/>
            <person name="Lipzen A."/>
            <person name="Mereny Z."/>
            <person name="Hegedus B."/>
            <person name="Baldrian P."/>
            <person name="Stursova M."/>
            <person name="Weitz H."/>
            <person name="Taylor A."/>
            <person name="Grigoriev I.V."/>
            <person name="Nagy L.G."/>
            <person name="Martin F."/>
            <person name="Kauserud H."/>
        </authorList>
    </citation>
    <scope>NUCLEOTIDE SEQUENCE</scope>
    <source>
        <strain evidence="26">CBHHK182m</strain>
    </source>
</reference>
<evidence type="ECO:0000256" key="22">
    <source>
        <dbReference type="SAM" id="MobiDB-lite"/>
    </source>
</evidence>
<evidence type="ECO:0000256" key="2">
    <source>
        <dbReference type="ARBA" id="ARBA00004191"/>
    </source>
</evidence>
<dbReference type="AlphaFoldDB" id="A0AAD7NC68"/>
<evidence type="ECO:0000256" key="19">
    <source>
        <dbReference type="ARBA" id="ARBA00023326"/>
    </source>
</evidence>
<evidence type="ECO:0000313" key="27">
    <source>
        <dbReference type="Proteomes" id="UP001215598"/>
    </source>
</evidence>